<proteinExistence type="predicted"/>
<dbReference type="NCBIfam" id="TIGR00696">
    <property type="entry name" value="wecG_tagA_cpsF"/>
    <property type="match status" value="1"/>
</dbReference>
<dbReference type="PANTHER" id="PTHR34136">
    <property type="match status" value="1"/>
</dbReference>
<dbReference type="PANTHER" id="PTHR34136:SF1">
    <property type="entry name" value="UDP-N-ACETYL-D-MANNOSAMINURONIC ACID TRANSFERASE"/>
    <property type="match status" value="1"/>
</dbReference>
<reference evidence="4 5" key="1">
    <citation type="submission" date="2017-03" db="EMBL/GenBank/DDBJ databases">
        <title>Lifting the veil on microbial sulfur biogeochemistry in mining wastewaters.</title>
        <authorList>
            <person name="Kantor R.S."/>
            <person name="Colenbrander Nelson T."/>
            <person name="Marshall S."/>
            <person name="Bennett D."/>
            <person name="Apte S."/>
            <person name="Camacho D."/>
            <person name="Thomas B.C."/>
            <person name="Warren L.A."/>
            <person name="Banfield J.F."/>
        </authorList>
    </citation>
    <scope>NUCLEOTIDE SEQUENCE [LARGE SCALE GENOMIC DNA]</scope>
    <source>
        <strain evidence="4">32-67-7</strain>
    </source>
</reference>
<gene>
    <name evidence="4" type="ORF">B7Z12_01300</name>
</gene>
<evidence type="ECO:0000256" key="1">
    <source>
        <dbReference type="ARBA" id="ARBA00022676"/>
    </source>
</evidence>
<dbReference type="InterPro" id="IPR004629">
    <property type="entry name" value="WecG_TagA_CpsF"/>
</dbReference>
<accession>A0A258DEP0</accession>
<dbReference type="CDD" id="cd06533">
    <property type="entry name" value="Glyco_transf_WecG_TagA"/>
    <property type="match status" value="1"/>
</dbReference>
<evidence type="ECO:0000313" key="5">
    <source>
        <dbReference type="Proteomes" id="UP000215616"/>
    </source>
</evidence>
<organism evidence="4 5">
    <name type="scientific">Caulobacter vibrioides</name>
    <name type="common">Caulobacter crescentus</name>
    <dbReference type="NCBI Taxonomy" id="155892"/>
    <lineage>
        <taxon>Bacteria</taxon>
        <taxon>Pseudomonadati</taxon>
        <taxon>Pseudomonadota</taxon>
        <taxon>Alphaproteobacteria</taxon>
        <taxon>Caulobacterales</taxon>
        <taxon>Caulobacteraceae</taxon>
        <taxon>Caulobacter</taxon>
    </lineage>
</organism>
<evidence type="ECO:0000313" key="4">
    <source>
        <dbReference type="EMBL" id="OYX06188.1"/>
    </source>
</evidence>
<name>A0A258DEP0_CAUVI</name>
<dbReference type="EMBL" id="NCDQ01000010">
    <property type="protein sequence ID" value="OYX06188.1"/>
    <property type="molecule type" value="Genomic_DNA"/>
</dbReference>
<feature type="region of interest" description="Disordered" evidence="3">
    <location>
        <begin position="1"/>
        <end position="31"/>
    </location>
</feature>
<protein>
    <submittedName>
        <fullName evidence="4">Glycosyltransferase</fullName>
    </submittedName>
</protein>
<comment type="caution">
    <text evidence="4">The sequence shown here is derived from an EMBL/GenBank/DDBJ whole genome shotgun (WGS) entry which is preliminary data.</text>
</comment>
<sequence length="316" mass="35735">MSPRLGDSAEMFVPQEQSGLNEAAPAAPRRPYRLSRRPEERVRVLGGTMDLVRPEEVFHFVTGKLEARQSAIVANHNLHSLYLIGKNHQIGEFYKAADLVEVDSVPLIFWARLVGRASRRFHRCTYLDWRDDFWALASEKAWKVFFVGGAPGVGEKAVERIRQDWPNARIETHHGYFDVTPGSAENEAVVAKIRDYAPDIVLVGMGMPRQEIWTLENHKAYGPAASFTVGGAFDYEAGVQKAAPRWMGPLGMEWLFRLMSDPQRLFSRYCIEPWSLIGPAVGDVARALSRRVDTSESRAAENARWEQIRARNEAAR</sequence>
<dbReference type="GO" id="GO:0016758">
    <property type="term" value="F:hexosyltransferase activity"/>
    <property type="evidence" value="ECO:0007669"/>
    <property type="project" value="TreeGrafter"/>
</dbReference>
<dbReference type="Pfam" id="PF03808">
    <property type="entry name" value="Glyco_tran_WecG"/>
    <property type="match status" value="1"/>
</dbReference>
<keyword evidence="1" id="KW-0328">Glycosyltransferase</keyword>
<dbReference type="Proteomes" id="UP000215616">
    <property type="component" value="Unassembled WGS sequence"/>
</dbReference>
<evidence type="ECO:0000256" key="2">
    <source>
        <dbReference type="ARBA" id="ARBA00022679"/>
    </source>
</evidence>
<dbReference type="AlphaFoldDB" id="A0A258DEP0"/>
<evidence type="ECO:0000256" key="3">
    <source>
        <dbReference type="SAM" id="MobiDB-lite"/>
    </source>
</evidence>
<keyword evidence="2 4" id="KW-0808">Transferase</keyword>